<evidence type="ECO:0000313" key="8">
    <source>
        <dbReference type="EMBL" id="CBG73345.1"/>
    </source>
</evidence>
<evidence type="ECO:0000256" key="6">
    <source>
        <dbReference type="SAM" id="MobiDB-lite"/>
    </source>
</evidence>
<keyword evidence="9" id="KW-1185">Reference proteome</keyword>
<dbReference type="Pfam" id="PF00440">
    <property type="entry name" value="TetR_N"/>
    <property type="match status" value="1"/>
</dbReference>
<dbReference type="GO" id="GO:0000976">
    <property type="term" value="F:transcription cis-regulatory region binding"/>
    <property type="evidence" value="ECO:0007669"/>
    <property type="project" value="TreeGrafter"/>
</dbReference>
<reference evidence="8 9" key="1">
    <citation type="journal article" date="2010" name="Mol. Plant Microbe Interact.">
        <title>Streptomyces scabies 87-22 contains a coronafacic acid-like biosynthetic cluster that contributes to plant-microbe interactions.</title>
        <authorList>
            <person name="Bignell D.R."/>
            <person name="Seipke R.F."/>
            <person name="Huguet-Tapia J.C."/>
            <person name="Chambers A.H."/>
            <person name="Parry R.J."/>
            <person name="Loria R."/>
        </authorList>
    </citation>
    <scope>NUCLEOTIDE SEQUENCE [LARGE SCALE GENOMIC DNA]</scope>
    <source>
        <strain evidence="8 9">87.22</strain>
    </source>
</reference>
<dbReference type="KEGG" id="scb:SCAB_63351"/>
<feature type="domain" description="HTH tetR-type" evidence="7">
    <location>
        <begin position="26"/>
        <end position="86"/>
    </location>
</feature>
<protein>
    <submittedName>
        <fullName evidence="8">Putative regulator</fullName>
    </submittedName>
</protein>
<dbReference type="Proteomes" id="UP000001444">
    <property type="component" value="Chromosome"/>
</dbReference>
<keyword evidence="2" id="KW-0805">Transcription regulation</keyword>
<dbReference type="eggNOG" id="COG1309">
    <property type="taxonomic scope" value="Bacteria"/>
</dbReference>
<keyword evidence="3 5" id="KW-0238">DNA-binding</keyword>
<feature type="DNA-binding region" description="H-T-H motif" evidence="5">
    <location>
        <begin position="49"/>
        <end position="68"/>
    </location>
</feature>
<evidence type="ECO:0000256" key="1">
    <source>
        <dbReference type="ARBA" id="ARBA00022491"/>
    </source>
</evidence>
<dbReference type="GO" id="GO:0003700">
    <property type="term" value="F:DNA-binding transcription factor activity"/>
    <property type="evidence" value="ECO:0007669"/>
    <property type="project" value="TreeGrafter"/>
</dbReference>
<dbReference type="PROSITE" id="PS01081">
    <property type="entry name" value="HTH_TETR_1"/>
    <property type="match status" value="1"/>
</dbReference>
<dbReference type="SUPFAM" id="SSF48498">
    <property type="entry name" value="Tetracyclin repressor-like, C-terminal domain"/>
    <property type="match status" value="1"/>
</dbReference>
<dbReference type="PROSITE" id="PS50977">
    <property type="entry name" value="HTH_TETR_2"/>
    <property type="match status" value="1"/>
</dbReference>
<dbReference type="SUPFAM" id="SSF46689">
    <property type="entry name" value="Homeodomain-like"/>
    <property type="match status" value="1"/>
</dbReference>
<evidence type="ECO:0000256" key="4">
    <source>
        <dbReference type="ARBA" id="ARBA00023163"/>
    </source>
</evidence>
<keyword evidence="4" id="KW-0804">Transcription</keyword>
<dbReference type="Pfam" id="PF13977">
    <property type="entry name" value="TetR_C_6"/>
    <property type="match status" value="1"/>
</dbReference>
<gene>
    <name evidence="8" type="ordered locus">SCAB_63351</name>
</gene>
<accession>C9ZCE5</accession>
<evidence type="ECO:0000313" key="9">
    <source>
        <dbReference type="Proteomes" id="UP000001444"/>
    </source>
</evidence>
<name>C9ZCE5_STRSW</name>
<evidence type="ECO:0000256" key="5">
    <source>
        <dbReference type="PROSITE-ProRule" id="PRU00335"/>
    </source>
</evidence>
<feature type="region of interest" description="Disordered" evidence="6">
    <location>
        <begin position="1"/>
        <end position="27"/>
    </location>
</feature>
<evidence type="ECO:0000256" key="3">
    <source>
        <dbReference type="ARBA" id="ARBA00023125"/>
    </source>
</evidence>
<proteinExistence type="predicted"/>
<dbReference type="PRINTS" id="PR00455">
    <property type="entry name" value="HTHTETR"/>
</dbReference>
<evidence type="ECO:0000256" key="2">
    <source>
        <dbReference type="ARBA" id="ARBA00023015"/>
    </source>
</evidence>
<dbReference type="AlphaFoldDB" id="C9ZCE5"/>
<dbReference type="PANTHER" id="PTHR30055">
    <property type="entry name" value="HTH-TYPE TRANSCRIPTIONAL REGULATOR RUTR"/>
    <property type="match status" value="1"/>
</dbReference>
<keyword evidence="1" id="KW-0678">Repressor</keyword>
<dbReference type="Gene3D" id="1.10.357.10">
    <property type="entry name" value="Tetracycline Repressor, domain 2"/>
    <property type="match status" value="1"/>
</dbReference>
<sequence length="202" mass="21971">MITHVRRVHDDERPPAMPKVSEAHRDARRRQILDAARAVFAEKGFVRASTGDIVARSRLSSGAIYSYFPSKDHLVRAVCEDTIDRALDHVTSPNLSASPERVHGSGDGREHARLMAQIWGEAAVSPSLAEQVRRHLATAHEKAAGLIRDERTGHGLSGDPHATGAANVLLALLTGYTLRLAMGDEANPDAYVRAIHTLIKTP</sequence>
<dbReference type="EMBL" id="FN554889">
    <property type="protein sequence ID" value="CBG73345.1"/>
    <property type="molecule type" value="Genomic_DNA"/>
</dbReference>
<organism evidence="8 9">
    <name type="scientific">Streptomyces scabiei (strain 87.22)</name>
    <dbReference type="NCBI Taxonomy" id="680198"/>
    <lineage>
        <taxon>Bacteria</taxon>
        <taxon>Bacillati</taxon>
        <taxon>Actinomycetota</taxon>
        <taxon>Actinomycetes</taxon>
        <taxon>Kitasatosporales</taxon>
        <taxon>Streptomycetaceae</taxon>
        <taxon>Streptomyces</taxon>
    </lineage>
</organism>
<dbReference type="InterPro" id="IPR001647">
    <property type="entry name" value="HTH_TetR"/>
</dbReference>
<evidence type="ECO:0000259" key="7">
    <source>
        <dbReference type="PROSITE" id="PS50977"/>
    </source>
</evidence>
<dbReference type="InterPro" id="IPR023772">
    <property type="entry name" value="DNA-bd_HTH_TetR-type_CS"/>
</dbReference>
<dbReference type="InterPro" id="IPR039538">
    <property type="entry name" value="BetI_C"/>
</dbReference>
<dbReference type="InterPro" id="IPR050109">
    <property type="entry name" value="HTH-type_TetR-like_transc_reg"/>
</dbReference>
<dbReference type="InterPro" id="IPR009057">
    <property type="entry name" value="Homeodomain-like_sf"/>
</dbReference>
<dbReference type="InterPro" id="IPR036271">
    <property type="entry name" value="Tet_transcr_reg_TetR-rel_C_sf"/>
</dbReference>
<dbReference type="PANTHER" id="PTHR30055:SF234">
    <property type="entry name" value="HTH-TYPE TRANSCRIPTIONAL REGULATOR BETI"/>
    <property type="match status" value="1"/>
</dbReference>
<dbReference type="HOGENOM" id="CLU_069356_15_12_11"/>